<keyword evidence="4" id="KW-0410">Iron transport</keyword>
<dbReference type="InterPro" id="IPR000531">
    <property type="entry name" value="Beta-barrel_TonB"/>
</dbReference>
<feature type="chain" id="PRO_5041365082" evidence="13">
    <location>
        <begin position="38"/>
        <end position="753"/>
    </location>
</feature>
<reference evidence="16" key="1">
    <citation type="submission" date="2023-04" db="EMBL/GenBank/DDBJ databases">
        <title>Complete genome sequence of Temperatibacter marinus.</title>
        <authorList>
            <person name="Rong J.-C."/>
            <person name="Yi M.-L."/>
            <person name="Zhao Q."/>
        </authorList>
    </citation>
    <scope>NUCLEOTIDE SEQUENCE</scope>
    <source>
        <strain evidence="16">NBRC 110045</strain>
    </source>
</reference>
<name>A0AA52H9Y8_9PROT</name>
<comment type="similarity">
    <text evidence="11 12">Belongs to the TonB-dependent receptor family.</text>
</comment>
<evidence type="ECO:0000256" key="12">
    <source>
        <dbReference type="RuleBase" id="RU003357"/>
    </source>
</evidence>
<organism evidence="16 17">
    <name type="scientific">Temperatibacter marinus</name>
    <dbReference type="NCBI Taxonomy" id="1456591"/>
    <lineage>
        <taxon>Bacteria</taxon>
        <taxon>Pseudomonadati</taxon>
        <taxon>Pseudomonadota</taxon>
        <taxon>Alphaproteobacteria</taxon>
        <taxon>Kordiimonadales</taxon>
        <taxon>Temperatibacteraceae</taxon>
        <taxon>Temperatibacter</taxon>
    </lineage>
</organism>
<evidence type="ECO:0000313" key="16">
    <source>
        <dbReference type="EMBL" id="WND03414.1"/>
    </source>
</evidence>
<dbReference type="PROSITE" id="PS52016">
    <property type="entry name" value="TONB_DEPENDENT_REC_3"/>
    <property type="match status" value="1"/>
</dbReference>
<gene>
    <name evidence="16" type="ORF">QGN29_03395</name>
</gene>
<feature type="signal peptide" evidence="13">
    <location>
        <begin position="1"/>
        <end position="37"/>
    </location>
</feature>
<dbReference type="InterPro" id="IPR012910">
    <property type="entry name" value="Plug_dom"/>
</dbReference>
<sequence length="753" mass="83568">MPENNKMIKLPRQRATALLTTTAMGLTLTLAAPQVAAQDNDEASLEEITVTATRRAASIQSIPYNISAMSGNALENFGARDLTEISRMVPGIQFIDTGARQNGKLIMRGLSDGPLQAAENQGSGTTVSRYMNETPLTADIKLFDIDRIEVLRGPQGTLYGRGAMGGTLRYITKKPVMNDVSGEMDAEFYLTKDSGSVSQEFTGVANVSYSDNFAVRAAVNYLHDSGFVDYNYVHLVPGVSDAPKPVEDNNGEETLNVKIAALMKLSEETEISASYYMQDQFAEGRQAVNPDFTGEKYVSSLRYTEPRWNKDEIFNLEISHEGEDLSVLSSTSYSKYTGDGRRDQTDLLLFLWPGYGDFAQFSSFTKEEAESETFVHETRVLSNNEGALNWIAGLYYEHDSGQNRSREYVPGYLQWAGFTTGNGALEYDSYGDDSFEEKAVFGEITYDFSDQLHVTVGARYFEQSVNIKESCTWLVLLDSAPDCVDPNEGGINDTVFKLNVSYDVSDDVLFYGTVAEGFRRGGINNIKDPLDSERTYGPDRVTNYEFGWHAKLLDNKWVFNGAVFYVDWTDIQIDAKSVNTAENITINAGKASSKGMELEGKYALSQAWTVGASYTYTDAQIEETIMDAGVIEGNKLPGVPEHQWSAYFDFSTDYDGGTIFANGSLFYRGKAKALVNKIAMFNNTDQFTMDDYVLANVAAGYNKDNWNVRVYVNNLFNKFAITGGRGARRYGDQGQFFYVVSPRTAGVSFGYDF</sequence>
<dbReference type="PANTHER" id="PTHR32552">
    <property type="entry name" value="FERRICHROME IRON RECEPTOR-RELATED"/>
    <property type="match status" value="1"/>
</dbReference>
<evidence type="ECO:0000256" key="4">
    <source>
        <dbReference type="ARBA" id="ARBA00022496"/>
    </source>
</evidence>
<keyword evidence="6" id="KW-0408">Iron</keyword>
<evidence type="ECO:0000256" key="2">
    <source>
        <dbReference type="ARBA" id="ARBA00022448"/>
    </source>
</evidence>
<evidence type="ECO:0000313" key="17">
    <source>
        <dbReference type="Proteomes" id="UP001268683"/>
    </source>
</evidence>
<evidence type="ECO:0000256" key="6">
    <source>
        <dbReference type="ARBA" id="ARBA00023004"/>
    </source>
</evidence>
<feature type="domain" description="TonB-dependent receptor-like beta-barrel" evidence="14">
    <location>
        <begin position="296"/>
        <end position="715"/>
    </location>
</feature>
<keyword evidence="7" id="KW-0406">Ion transport</keyword>
<evidence type="ECO:0000256" key="11">
    <source>
        <dbReference type="PROSITE-ProRule" id="PRU01360"/>
    </source>
</evidence>
<feature type="domain" description="TonB-dependent receptor plug" evidence="15">
    <location>
        <begin position="59"/>
        <end position="167"/>
    </location>
</feature>
<evidence type="ECO:0000256" key="8">
    <source>
        <dbReference type="ARBA" id="ARBA00023077"/>
    </source>
</evidence>
<keyword evidence="2 11" id="KW-0813">Transport</keyword>
<dbReference type="GO" id="GO:0009279">
    <property type="term" value="C:cell outer membrane"/>
    <property type="evidence" value="ECO:0007669"/>
    <property type="project" value="UniProtKB-SubCell"/>
</dbReference>
<dbReference type="GO" id="GO:0006826">
    <property type="term" value="P:iron ion transport"/>
    <property type="evidence" value="ECO:0007669"/>
    <property type="project" value="UniProtKB-KW"/>
</dbReference>
<keyword evidence="5 11" id="KW-0812">Transmembrane</keyword>
<comment type="subcellular location">
    <subcellularLocation>
        <location evidence="1 11">Cell outer membrane</location>
        <topology evidence="1 11">Multi-pass membrane protein</topology>
    </subcellularLocation>
</comment>
<keyword evidence="9 11" id="KW-0472">Membrane</keyword>
<dbReference type="InterPro" id="IPR039426">
    <property type="entry name" value="TonB-dep_rcpt-like"/>
</dbReference>
<keyword evidence="8 12" id="KW-0798">TonB box</keyword>
<dbReference type="CDD" id="cd01347">
    <property type="entry name" value="ligand_gated_channel"/>
    <property type="match status" value="1"/>
</dbReference>
<keyword evidence="17" id="KW-1185">Reference proteome</keyword>
<keyword evidence="3 11" id="KW-1134">Transmembrane beta strand</keyword>
<dbReference type="SUPFAM" id="SSF56935">
    <property type="entry name" value="Porins"/>
    <property type="match status" value="1"/>
</dbReference>
<keyword evidence="13" id="KW-0732">Signal</keyword>
<dbReference type="InterPro" id="IPR036942">
    <property type="entry name" value="Beta-barrel_TonB_sf"/>
</dbReference>
<evidence type="ECO:0000256" key="5">
    <source>
        <dbReference type="ARBA" id="ARBA00022692"/>
    </source>
</evidence>
<evidence type="ECO:0000259" key="14">
    <source>
        <dbReference type="Pfam" id="PF00593"/>
    </source>
</evidence>
<evidence type="ECO:0000256" key="10">
    <source>
        <dbReference type="ARBA" id="ARBA00023237"/>
    </source>
</evidence>
<accession>A0AA52H9Y8</accession>
<evidence type="ECO:0000259" key="15">
    <source>
        <dbReference type="Pfam" id="PF07715"/>
    </source>
</evidence>
<dbReference type="PANTHER" id="PTHR32552:SF81">
    <property type="entry name" value="TONB-DEPENDENT OUTER MEMBRANE RECEPTOR"/>
    <property type="match status" value="1"/>
</dbReference>
<dbReference type="Proteomes" id="UP001268683">
    <property type="component" value="Chromosome"/>
</dbReference>
<keyword evidence="10 11" id="KW-0998">Cell outer membrane</keyword>
<dbReference type="EMBL" id="CP123872">
    <property type="protein sequence ID" value="WND03414.1"/>
    <property type="molecule type" value="Genomic_DNA"/>
</dbReference>
<proteinExistence type="inferred from homology"/>
<dbReference type="Pfam" id="PF00593">
    <property type="entry name" value="TonB_dep_Rec_b-barrel"/>
    <property type="match status" value="1"/>
</dbReference>
<evidence type="ECO:0000256" key="1">
    <source>
        <dbReference type="ARBA" id="ARBA00004571"/>
    </source>
</evidence>
<evidence type="ECO:0000256" key="13">
    <source>
        <dbReference type="SAM" id="SignalP"/>
    </source>
</evidence>
<evidence type="ECO:0000256" key="9">
    <source>
        <dbReference type="ARBA" id="ARBA00023136"/>
    </source>
</evidence>
<protein>
    <submittedName>
        <fullName evidence="16">TonB-dependent receptor</fullName>
    </submittedName>
</protein>
<evidence type="ECO:0000256" key="7">
    <source>
        <dbReference type="ARBA" id="ARBA00023065"/>
    </source>
</evidence>
<dbReference type="Gene3D" id="2.40.170.20">
    <property type="entry name" value="TonB-dependent receptor, beta-barrel domain"/>
    <property type="match status" value="1"/>
</dbReference>
<evidence type="ECO:0000256" key="3">
    <source>
        <dbReference type="ARBA" id="ARBA00022452"/>
    </source>
</evidence>
<dbReference type="Pfam" id="PF07715">
    <property type="entry name" value="Plug"/>
    <property type="match status" value="1"/>
</dbReference>
<keyword evidence="16" id="KW-0675">Receptor</keyword>
<dbReference type="RefSeq" id="WP_310799267.1">
    <property type="nucleotide sequence ID" value="NZ_CP123872.1"/>
</dbReference>
<dbReference type="AlphaFoldDB" id="A0AA52H9Y8"/>
<dbReference type="KEGG" id="tmk:QGN29_03395"/>